<dbReference type="Gramene" id="Zm00001eb401090_T001">
    <property type="protein sequence ID" value="Zm00001eb401090_P001"/>
    <property type="gene ID" value="Zm00001eb401090"/>
</dbReference>
<keyword evidence="4" id="KW-1185">Reference proteome</keyword>
<dbReference type="AlphaFoldDB" id="A0A1D6PID6"/>
<name>A0A1D6PID6_MAIZE</name>
<gene>
    <name evidence="3" type="primary">LOC103639482</name>
    <name evidence="2" type="ORF">ZEAMMB73_Zm00001d048188</name>
</gene>
<feature type="region of interest" description="Disordered" evidence="1">
    <location>
        <begin position="37"/>
        <end position="82"/>
    </location>
</feature>
<accession>A0A1D6PID6</accession>
<dbReference type="eggNOG" id="ENOG502SCJ6">
    <property type="taxonomic scope" value="Eukaryota"/>
</dbReference>
<evidence type="ECO:0000313" key="3">
    <source>
        <dbReference type="EnsemblPlants" id="Zm00001eb401090_P001"/>
    </source>
</evidence>
<dbReference type="EnsemblPlants" id="Zm00001eb401090_T001">
    <property type="protein sequence ID" value="Zm00001eb401090_P001"/>
    <property type="gene ID" value="Zm00001eb401090"/>
</dbReference>
<reference evidence="2" key="2">
    <citation type="submission" date="2015-12" db="EMBL/GenBank/DDBJ databases">
        <title>Update maize B73 reference genome by single molecule sequencing technologies.</title>
        <authorList>
            <consortium name="Maize Genome Sequencing Project"/>
            <person name="Ware D."/>
        </authorList>
    </citation>
    <scope>NUCLEOTIDE SEQUENCE</scope>
    <source>
        <tissue evidence="2">Seedling</tissue>
    </source>
</reference>
<proteinExistence type="predicted"/>
<protein>
    <submittedName>
        <fullName evidence="2 3">Uncharacterized protein</fullName>
    </submittedName>
</protein>
<dbReference type="OMA" id="WGELPRM"/>
<dbReference type="PANTHER" id="PTHR34570">
    <property type="entry name" value="OS03G0593100 PROTEIN"/>
    <property type="match status" value="1"/>
</dbReference>
<dbReference type="PANTHER" id="PTHR34570:SF12">
    <property type="entry name" value="EXPRESSED PROTEIN"/>
    <property type="match status" value="1"/>
</dbReference>
<evidence type="ECO:0000313" key="2">
    <source>
        <dbReference type="EMBL" id="AQL09083.1"/>
    </source>
</evidence>
<reference evidence="3" key="3">
    <citation type="submission" date="2019-07" db="EMBL/GenBank/DDBJ databases">
        <authorList>
            <person name="Seetharam A."/>
            <person name="Woodhouse M."/>
            <person name="Cannon E."/>
        </authorList>
    </citation>
    <scope>NUCLEOTIDE SEQUENCE [LARGE SCALE GENOMIC DNA]</scope>
    <source>
        <strain evidence="3">cv. B73</strain>
    </source>
</reference>
<dbReference type="Proteomes" id="UP000007305">
    <property type="component" value="Chromosome 9"/>
</dbReference>
<feature type="compositionally biased region" description="Low complexity" evidence="1">
    <location>
        <begin position="56"/>
        <end position="71"/>
    </location>
</feature>
<reference evidence="4" key="1">
    <citation type="journal article" date="2009" name="Science">
        <title>The B73 maize genome: complexity, diversity, and dynamics.</title>
        <authorList>
            <person name="Schnable P.S."/>
            <person name="Ware D."/>
            <person name="Fulton R.S."/>
            <person name="Stein J.C."/>
            <person name="Wei F."/>
            <person name="Pasternak S."/>
            <person name="Liang C."/>
            <person name="Zhang J."/>
            <person name="Fulton L."/>
            <person name="Graves T.A."/>
            <person name="Minx P."/>
            <person name="Reily A.D."/>
            <person name="Courtney L."/>
            <person name="Kruchowski S.S."/>
            <person name="Tomlinson C."/>
            <person name="Strong C."/>
            <person name="Delehaunty K."/>
            <person name="Fronick C."/>
            <person name="Courtney B."/>
            <person name="Rock S.M."/>
            <person name="Belter E."/>
            <person name="Du F."/>
            <person name="Kim K."/>
            <person name="Abbott R.M."/>
            <person name="Cotton M."/>
            <person name="Levy A."/>
            <person name="Marchetto P."/>
            <person name="Ochoa K."/>
            <person name="Jackson S.M."/>
            <person name="Gillam B."/>
            <person name="Chen W."/>
            <person name="Yan L."/>
            <person name="Higginbotham J."/>
            <person name="Cardenas M."/>
            <person name="Waligorski J."/>
            <person name="Applebaum E."/>
            <person name="Phelps L."/>
            <person name="Falcone J."/>
            <person name="Kanchi K."/>
            <person name="Thane T."/>
            <person name="Scimone A."/>
            <person name="Thane N."/>
            <person name="Henke J."/>
            <person name="Wang T."/>
            <person name="Ruppert J."/>
            <person name="Shah N."/>
            <person name="Rotter K."/>
            <person name="Hodges J."/>
            <person name="Ingenthron E."/>
            <person name="Cordes M."/>
            <person name="Kohlberg S."/>
            <person name="Sgro J."/>
            <person name="Delgado B."/>
            <person name="Mead K."/>
            <person name="Chinwalla A."/>
            <person name="Leonard S."/>
            <person name="Crouse K."/>
            <person name="Collura K."/>
            <person name="Kudrna D."/>
            <person name="Currie J."/>
            <person name="He R."/>
            <person name="Angelova A."/>
            <person name="Rajasekar S."/>
            <person name="Mueller T."/>
            <person name="Lomeli R."/>
            <person name="Scara G."/>
            <person name="Ko A."/>
            <person name="Delaney K."/>
            <person name="Wissotski M."/>
            <person name="Lopez G."/>
            <person name="Campos D."/>
            <person name="Braidotti M."/>
            <person name="Ashley E."/>
            <person name="Golser W."/>
            <person name="Kim H."/>
            <person name="Lee S."/>
            <person name="Lin J."/>
            <person name="Dujmic Z."/>
            <person name="Kim W."/>
            <person name="Talag J."/>
            <person name="Zuccolo A."/>
            <person name="Fan C."/>
            <person name="Sebastian A."/>
            <person name="Kramer M."/>
            <person name="Spiegel L."/>
            <person name="Nascimento L."/>
            <person name="Zutavern T."/>
            <person name="Miller B."/>
            <person name="Ambroise C."/>
            <person name="Muller S."/>
            <person name="Spooner W."/>
            <person name="Narechania A."/>
            <person name="Ren L."/>
            <person name="Wei S."/>
            <person name="Kumari S."/>
            <person name="Faga B."/>
            <person name="Levy M.J."/>
            <person name="McMahan L."/>
            <person name="Van Buren P."/>
            <person name="Vaughn M.W."/>
            <person name="Ying K."/>
            <person name="Yeh C.-T."/>
            <person name="Emrich S.J."/>
            <person name="Jia Y."/>
            <person name="Kalyanaraman A."/>
            <person name="Hsia A.-P."/>
            <person name="Barbazuk W.B."/>
            <person name="Baucom R.S."/>
            <person name="Brutnell T.P."/>
            <person name="Carpita N.C."/>
            <person name="Chaparro C."/>
            <person name="Chia J.-M."/>
            <person name="Deragon J.-M."/>
            <person name="Estill J.C."/>
            <person name="Fu Y."/>
            <person name="Jeddeloh J.A."/>
            <person name="Han Y."/>
            <person name="Lee H."/>
            <person name="Li P."/>
            <person name="Lisch D.R."/>
            <person name="Liu S."/>
            <person name="Liu Z."/>
            <person name="Nagel D.H."/>
            <person name="McCann M.C."/>
            <person name="SanMiguel P."/>
            <person name="Myers A.M."/>
            <person name="Nettleton D."/>
            <person name="Nguyen J."/>
            <person name="Penning B.W."/>
            <person name="Ponnala L."/>
            <person name="Schneider K.L."/>
            <person name="Schwartz D.C."/>
            <person name="Sharma A."/>
            <person name="Soderlund C."/>
            <person name="Springer N.M."/>
            <person name="Sun Q."/>
            <person name="Wang H."/>
            <person name="Waterman M."/>
            <person name="Westerman R."/>
            <person name="Wolfgruber T.K."/>
            <person name="Yang L."/>
            <person name="Yu Y."/>
            <person name="Zhang L."/>
            <person name="Zhou S."/>
            <person name="Zhu Q."/>
            <person name="Bennetzen J.L."/>
            <person name="Dawe R.K."/>
            <person name="Jiang J."/>
            <person name="Jiang N."/>
            <person name="Presting G.G."/>
            <person name="Wessler S.R."/>
            <person name="Aluru S."/>
            <person name="Martienssen R.A."/>
            <person name="Clifton S.W."/>
            <person name="McCombie W.R."/>
            <person name="Wing R.A."/>
            <person name="Wilson R.K."/>
        </authorList>
    </citation>
    <scope>NUCLEOTIDE SEQUENCE [LARGE SCALE GENOMIC DNA]</scope>
    <source>
        <strain evidence="4">cv. B73</strain>
    </source>
</reference>
<dbReference type="ExpressionAtlas" id="A0A1D6PID6">
    <property type="expression patterns" value="baseline"/>
</dbReference>
<dbReference type="EMBL" id="CM000785">
    <property type="protein sequence ID" value="AQL09083.1"/>
    <property type="molecule type" value="Genomic_DNA"/>
</dbReference>
<reference evidence="3" key="4">
    <citation type="submission" date="2021-05" db="UniProtKB">
        <authorList>
            <consortium name="EnsemblPlants"/>
        </authorList>
    </citation>
    <scope>IDENTIFICATION</scope>
    <source>
        <strain evidence="3">cv. B73</strain>
    </source>
</reference>
<organism evidence="2">
    <name type="scientific">Zea mays</name>
    <name type="common">Maize</name>
    <dbReference type="NCBI Taxonomy" id="4577"/>
    <lineage>
        <taxon>Eukaryota</taxon>
        <taxon>Viridiplantae</taxon>
        <taxon>Streptophyta</taxon>
        <taxon>Embryophyta</taxon>
        <taxon>Tracheophyta</taxon>
        <taxon>Spermatophyta</taxon>
        <taxon>Magnoliopsida</taxon>
        <taxon>Liliopsida</taxon>
        <taxon>Poales</taxon>
        <taxon>Poaceae</taxon>
        <taxon>PACMAD clade</taxon>
        <taxon>Panicoideae</taxon>
        <taxon>Andropogonodae</taxon>
        <taxon>Andropogoneae</taxon>
        <taxon>Tripsacinae</taxon>
        <taxon>Zea</taxon>
    </lineage>
</organism>
<dbReference type="PaxDb" id="4577-GRMZM2G040268_P01"/>
<sequence>MTRHGGSDNAASPSIIIHASSIALLRERFRNLQKVKEMRQGRELQRRARTAHTTDRAAGPSPSPSALSLGLHAANSSTTQQPSRWFLHPDLVRPSRPLRGPAYHHHGLIIAASAVQPPPPPSSWGGTTTTQNYSGYRSDVVVDVDTSLHL</sequence>
<feature type="compositionally biased region" description="Basic and acidic residues" evidence="1">
    <location>
        <begin position="37"/>
        <end position="46"/>
    </location>
</feature>
<evidence type="ECO:0000256" key="1">
    <source>
        <dbReference type="SAM" id="MobiDB-lite"/>
    </source>
</evidence>
<evidence type="ECO:0000313" key="4">
    <source>
        <dbReference type="Proteomes" id="UP000007305"/>
    </source>
</evidence>